<dbReference type="InterPro" id="IPR012947">
    <property type="entry name" value="tRNA_SAD"/>
</dbReference>
<dbReference type="AlphaFoldDB" id="A0A7H9B3I3"/>
<accession>A0A7H9B3I3</accession>
<keyword evidence="4" id="KW-0862">Zinc</keyword>
<evidence type="ECO:0000256" key="3">
    <source>
        <dbReference type="ARBA" id="ARBA00022723"/>
    </source>
</evidence>
<dbReference type="SMART" id="SM00863">
    <property type="entry name" value="tRNA_SAD"/>
    <property type="match status" value="1"/>
</dbReference>
<name>A0A7H9B3I3_ZYGMR</name>
<evidence type="ECO:0000256" key="1">
    <source>
        <dbReference type="ARBA" id="ARBA00001947"/>
    </source>
</evidence>
<dbReference type="GO" id="GO:0005524">
    <property type="term" value="F:ATP binding"/>
    <property type="evidence" value="ECO:0007669"/>
    <property type="project" value="InterPro"/>
</dbReference>
<dbReference type="GO" id="GO:0002196">
    <property type="term" value="F:Ser-tRNA(Ala) deacylase activity"/>
    <property type="evidence" value="ECO:0007669"/>
    <property type="project" value="TreeGrafter"/>
</dbReference>
<sequence>METEASVKRTYVGSLRCQRESLLLDGFKTFVISSDPIENNGKKAKGVKKYEVELQDTILFPEGGGQPSDTGFLKLIGDAQNVNIPVDYVHRAGLHAKHEVDRHIEPGTEVEITVDADRRLDYMQQHTGQHLLSAILDTKYKLNTVSWSMGGVPTEKKPQLEINDYFNYVELDGKLSFEEVSEISKIIEDYIILNHQDISVEESTPEQQADVKTHKVPDDYDLEKGILRTIHIGSLDANPCCGTHLTSTSQIGSFLILPNQTNIRGNNSRLYFICGNRVAKYGRLANEILFKSKNILSCPEQEITGKIEKMKDQIQKSSKREQFWMKELATYDAEKISQKLNDTGKAFLLRDEFGALDYLLQVSKELSSTISNFSEYEIVLCGREKQSASGSLIILSESGDKIVKISDSLFALLETLKGGGGKKGGKWQGKIANFSDSQYNASLDYLSTNF</sequence>
<evidence type="ECO:0000256" key="2">
    <source>
        <dbReference type="ARBA" id="ARBA00008429"/>
    </source>
</evidence>
<evidence type="ECO:0000259" key="5">
    <source>
        <dbReference type="SMART" id="SM00863"/>
    </source>
</evidence>
<comment type="similarity">
    <text evidence="2">Belongs to the class-II aminoacyl-tRNA synthetase family. Alax-L subfamily.</text>
</comment>
<dbReference type="InterPro" id="IPR018163">
    <property type="entry name" value="Thr/Ala-tRNA-synth_IIc_edit"/>
</dbReference>
<dbReference type="GeneID" id="59236223"/>
<dbReference type="Proteomes" id="UP000509704">
    <property type="component" value="Chromosome 4"/>
</dbReference>
<feature type="domain" description="Threonyl/alanyl tRNA synthetase SAD" evidence="5">
    <location>
        <begin position="227"/>
        <end position="271"/>
    </location>
</feature>
<keyword evidence="7" id="KW-1185">Reference proteome</keyword>
<gene>
    <name evidence="6" type="ORF">HG535_0D02070</name>
</gene>
<dbReference type="RefSeq" id="XP_037144227.1">
    <property type="nucleotide sequence ID" value="XM_037288332.1"/>
</dbReference>
<comment type="cofactor">
    <cofactor evidence="1">
        <name>Zn(2+)</name>
        <dbReference type="ChEBI" id="CHEBI:29105"/>
    </cofactor>
</comment>
<dbReference type="KEGG" id="zmk:HG535_0D02070"/>
<protein>
    <recommendedName>
        <fullName evidence="5">Threonyl/alanyl tRNA synthetase SAD domain-containing protein</fullName>
    </recommendedName>
</protein>
<dbReference type="Pfam" id="PF07973">
    <property type="entry name" value="tRNA_SAD"/>
    <property type="match status" value="1"/>
</dbReference>
<organism evidence="6 7">
    <name type="scientific">Zygotorulaspora mrakii</name>
    <name type="common">Zygosaccharomyces mrakii</name>
    <dbReference type="NCBI Taxonomy" id="42260"/>
    <lineage>
        <taxon>Eukaryota</taxon>
        <taxon>Fungi</taxon>
        <taxon>Dikarya</taxon>
        <taxon>Ascomycota</taxon>
        <taxon>Saccharomycotina</taxon>
        <taxon>Saccharomycetes</taxon>
        <taxon>Saccharomycetales</taxon>
        <taxon>Saccharomycetaceae</taxon>
        <taxon>Zygotorulaspora</taxon>
    </lineage>
</organism>
<reference evidence="6 7" key="1">
    <citation type="submission" date="2020-07" db="EMBL/GenBank/DDBJ databases">
        <title>The yeast mating-type switching endonuclease HO is a domesticated member of an unorthodox homing genetic element family.</title>
        <authorList>
            <person name="Coughlan A.Y."/>
            <person name="Lombardi L."/>
            <person name="Braun-Galleani S."/>
            <person name="Martos A.R."/>
            <person name="Galeote V."/>
            <person name="Bigey F."/>
            <person name="Dequin S."/>
            <person name="Byrne K.P."/>
            <person name="Wolfe K.H."/>
        </authorList>
    </citation>
    <scope>NUCLEOTIDE SEQUENCE [LARGE SCALE GENOMIC DNA]</scope>
    <source>
        <strain evidence="6 7">NRRL Y-6702</strain>
    </source>
</reference>
<dbReference type="OrthoDB" id="288942at2759"/>
<dbReference type="SUPFAM" id="SSF50447">
    <property type="entry name" value="Translation proteins"/>
    <property type="match status" value="1"/>
</dbReference>
<dbReference type="EMBL" id="CP058607">
    <property type="protein sequence ID" value="QLG72499.1"/>
    <property type="molecule type" value="Genomic_DNA"/>
</dbReference>
<dbReference type="PANTHER" id="PTHR43462">
    <property type="entry name" value="ALANYL-TRNA EDITING PROTEIN"/>
    <property type="match status" value="1"/>
</dbReference>
<dbReference type="GO" id="GO:0043039">
    <property type="term" value="P:tRNA aminoacylation"/>
    <property type="evidence" value="ECO:0007669"/>
    <property type="project" value="InterPro"/>
</dbReference>
<dbReference type="FunFam" id="2.40.30.130:FF:000016">
    <property type="entry name" value="YNL040W-like protein"/>
    <property type="match status" value="1"/>
</dbReference>
<dbReference type="GO" id="GO:0004812">
    <property type="term" value="F:aminoacyl-tRNA ligase activity"/>
    <property type="evidence" value="ECO:0007669"/>
    <property type="project" value="InterPro"/>
</dbReference>
<evidence type="ECO:0000313" key="6">
    <source>
        <dbReference type="EMBL" id="QLG72499.1"/>
    </source>
</evidence>
<dbReference type="SUPFAM" id="SSF55186">
    <property type="entry name" value="ThrRS/AlaRS common domain"/>
    <property type="match status" value="1"/>
</dbReference>
<dbReference type="InterPro" id="IPR009000">
    <property type="entry name" value="Transl_B-barrel_sf"/>
</dbReference>
<dbReference type="InterPro" id="IPR051335">
    <property type="entry name" value="Alanyl-tRNA_Editing_Enzymes"/>
</dbReference>
<keyword evidence="3" id="KW-0479">Metal-binding</keyword>
<dbReference type="PANTHER" id="PTHR43462:SF1">
    <property type="entry name" value="ALANYL-TRNA EDITING PROTEIN AARSD1"/>
    <property type="match status" value="1"/>
</dbReference>
<evidence type="ECO:0000256" key="4">
    <source>
        <dbReference type="ARBA" id="ARBA00022833"/>
    </source>
</evidence>
<proteinExistence type="inferred from homology"/>
<dbReference type="Gene3D" id="3.30.980.10">
    <property type="entry name" value="Threonyl-trna Synthetase, Chain A, domain 2"/>
    <property type="match status" value="1"/>
</dbReference>
<dbReference type="GO" id="GO:0046872">
    <property type="term" value="F:metal ion binding"/>
    <property type="evidence" value="ECO:0007669"/>
    <property type="project" value="UniProtKB-KW"/>
</dbReference>
<evidence type="ECO:0000313" key="7">
    <source>
        <dbReference type="Proteomes" id="UP000509704"/>
    </source>
</evidence>
<dbReference type="Gene3D" id="2.40.30.130">
    <property type="match status" value="1"/>
</dbReference>